<dbReference type="Gene3D" id="2.40.128.680">
    <property type="match status" value="1"/>
</dbReference>
<feature type="compositionally biased region" description="Polar residues" evidence="1">
    <location>
        <begin position="84"/>
        <end position="93"/>
    </location>
</feature>
<name>A0A2T9ZKA6_9FUNG</name>
<proteinExistence type="predicted"/>
<dbReference type="InterPro" id="IPR013924">
    <property type="entry name" value="RNase_H2_suC"/>
</dbReference>
<dbReference type="STRING" id="133381.A0A2T9ZKA6"/>
<accession>A0A2T9ZKA6</accession>
<organism evidence="2 3">
    <name type="scientific">Smittium megazygosporum</name>
    <dbReference type="NCBI Taxonomy" id="133381"/>
    <lineage>
        <taxon>Eukaryota</taxon>
        <taxon>Fungi</taxon>
        <taxon>Fungi incertae sedis</taxon>
        <taxon>Zoopagomycota</taxon>
        <taxon>Kickxellomycotina</taxon>
        <taxon>Harpellomycetes</taxon>
        <taxon>Harpellales</taxon>
        <taxon>Legeriomycetaceae</taxon>
        <taxon>Smittium</taxon>
    </lineage>
</organism>
<gene>
    <name evidence="2" type="ORF">BB560_000460</name>
</gene>
<sequence>MSENSNNKPSTLHRLPFSVDYDGLAKTTAYFNFSKTSPPKNEYRCSFRGRALRGISVQIPEDYKVGVVQKINSNSDEQEDPESLSFNESSPFDSSIKQPNLVLKQSFDNWIEWGHDFLPNDDNNAISALNWIQLSELVIFLLYKLIFKLENCHPFPL</sequence>
<dbReference type="PANTHER" id="PTHR47204">
    <property type="entry name" value="OS02G0168900 PROTEIN"/>
    <property type="match status" value="1"/>
</dbReference>
<dbReference type="CDD" id="cd09271">
    <property type="entry name" value="RNase_H2-C"/>
    <property type="match status" value="1"/>
</dbReference>
<dbReference type="EMBL" id="MBFS01000049">
    <property type="protein sequence ID" value="PVV05018.1"/>
    <property type="molecule type" value="Genomic_DNA"/>
</dbReference>
<dbReference type="PANTHER" id="PTHR47204:SF1">
    <property type="entry name" value="RIBONUCLEASE H2 SUBUNIT C"/>
    <property type="match status" value="1"/>
</dbReference>
<comment type="caution">
    <text evidence="2">The sequence shown here is derived from an EMBL/GenBank/DDBJ whole genome shotgun (WGS) entry which is preliminary data.</text>
</comment>
<dbReference type="GO" id="GO:0006401">
    <property type="term" value="P:RNA catabolic process"/>
    <property type="evidence" value="ECO:0007669"/>
    <property type="project" value="InterPro"/>
</dbReference>
<dbReference type="Pfam" id="PF08615">
    <property type="entry name" value="RNase_H2_suC"/>
    <property type="match status" value="1"/>
</dbReference>
<evidence type="ECO:0000256" key="1">
    <source>
        <dbReference type="SAM" id="MobiDB-lite"/>
    </source>
</evidence>
<dbReference type="Proteomes" id="UP000245609">
    <property type="component" value="Unassembled WGS sequence"/>
</dbReference>
<dbReference type="AlphaFoldDB" id="A0A2T9ZKA6"/>
<keyword evidence="3" id="KW-1185">Reference proteome</keyword>
<dbReference type="GO" id="GO:0032299">
    <property type="term" value="C:ribonuclease H2 complex"/>
    <property type="evidence" value="ECO:0007669"/>
    <property type="project" value="InterPro"/>
</dbReference>
<protein>
    <submittedName>
        <fullName evidence="2">Uncharacterized protein</fullName>
    </submittedName>
</protein>
<reference evidence="2 3" key="1">
    <citation type="journal article" date="2018" name="MBio">
        <title>Comparative Genomics Reveals the Core Gene Toolbox for the Fungus-Insect Symbiosis.</title>
        <authorList>
            <person name="Wang Y."/>
            <person name="Stata M."/>
            <person name="Wang W."/>
            <person name="Stajich J.E."/>
            <person name="White M.M."/>
            <person name="Moncalvo J.M."/>
        </authorList>
    </citation>
    <scope>NUCLEOTIDE SEQUENCE [LARGE SCALE GENOMIC DNA]</scope>
    <source>
        <strain evidence="2 3">SC-DP-2</strain>
    </source>
</reference>
<dbReference type="OrthoDB" id="6222486at2759"/>
<evidence type="ECO:0000313" key="2">
    <source>
        <dbReference type="EMBL" id="PVV05018.1"/>
    </source>
</evidence>
<evidence type="ECO:0000313" key="3">
    <source>
        <dbReference type="Proteomes" id="UP000245609"/>
    </source>
</evidence>
<feature type="region of interest" description="Disordered" evidence="1">
    <location>
        <begin position="74"/>
        <end position="93"/>
    </location>
</feature>